<evidence type="ECO:0000313" key="2">
    <source>
        <dbReference type="Proteomes" id="UP000310200"/>
    </source>
</evidence>
<sequence length="52" mass="5608">GALANVTISTEALSIFRQSTRGHEIIDMPLYREFCGDVVAVGKTGVRSLISQ</sequence>
<proteinExistence type="predicted"/>
<dbReference type="EMBL" id="QBLH01001727">
    <property type="protein sequence ID" value="TGZ51299.1"/>
    <property type="molecule type" value="Genomic_DNA"/>
</dbReference>
<gene>
    <name evidence="1" type="ORF">DBV15_07779</name>
</gene>
<dbReference type="Proteomes" id="UP000310200">
    <property type="component" value="Unassembled WGS sequence"/>
</dbReference>
<protein>
    <submittedName>
        <fullName evidence="1">Uncharacterized protein</fullName>
    </submittedName>
</protein>
<keyword evidence="2" id="KW-1185">Reference proteome</keyword>
<reference evidence="1 2" key="1">
    <citation type="journal article" date="2019" name="Philos. Trans. R. Soc. Lond., B, Biol. Sci.">
        <title>Ant behaviour and brain gene expression of defending hosts depend on the ecological success of the intruding social parasite.</title>
        <authorList>
            <person name="Kaur R."/>
            <person name="Stoldt M."/>
            <person name="Jongepier E."/>
            <person name="Feldmeyer B."/>
            <person name="Menzel F."/>
            <person name="Bornberg-Bauer E."/>
            <person name="Foitzik S."/>
        </authorList>
    </citation>
    <scope>NUCLEOTIDE SEQUENCE [LARGE SCALE GENOMIC DNA]</scope>
    <source>
        <tissue evidence="1">Whole body</tissue>
    </source>
</reference>
<feature type="non-terminal residue" evidence="1">
    <location>
        <position position="1"/>
    </location>
</feature>
<organism evidence="1 2">
    <name type="scientific">Temnothorax longispinosus</name>
    <dbReference type="NCBI Taxonomy" id="300112"/>
    <lineage>
        <taxon>Eukaryota</taxon>
        <taxon>Metazoa</taxon>
        <taxon>Ecdysozoa</taxon>
        <taxon>Arthropoda</taxon>
        <taxon>Hexapoda</taxon>
        <taxon>Insecta</taxon>
        <taxon>Pterygota</taxon>
        <taxon>Neoptera</taxon>
        <taxon>Endopterygota</taxon>
        <taxon>Hymenoptera</taxon>
        <taxon>Apocrita</taxon>
        <taxon>Aculeata</taxon>
        <taxon>Formicoidea</taxon>
        <taxon>Formicidae</taxon>
        <taxon>Myrmicinae</taxon>
        <taxon>Temnothorax</taxon>
    </lineage>
</organism>
<dbReference type="AlphaFoldDB" id="A0A4S2KT63"/>
<accession>A0A4S2KT63</accession>
<name>A0A4S2KT63_9HYME</name>
<comment type="caution">
    <text evidence="1">The sequence shown here is derived from an EMBL/GenBank/DDBJ whole genome shotgun (WGS) entry which is preliminary data.</text>
</comment>
<evidence type="ECO:0000313" key="1">
    <source>
        <dbReference type="EMBL" id="TGZ51299.1"/>
    </source>
</evidence>